<dbReference type="AlphaFoldDB" id="A0A5J4TUB6"/>
<name>A0A5J4TUB6_9EUKA</name>
<accession>A0A5J4TUB6</accession>
<dbReference type="SUPFAM" id="SSF48371">
    <property type="entry name" value="ARM repeat"/>
    <property type="match status" value="1"/>
</dbReference>
<evidence type="ECO:0000313" key="2">
    <source>
        <dbReference type="Proteomes" id="UP000324800"/>
    </source>
</evidence>
<dbReference type="Gene3D" id="1.25.10.10">
    <property type="entry name" value="Leucine-rich Repeat Variant"/>
    <property type="match status" value="1"/>
</dbReference>
<dbReference type="Proteomes" id="UP000324800">
    <property type="component" value="Unassembled WGS sequence"/>
</dbReference>
<proteinExistence type="predicted"/>
<dbReference type="EMBL" id="SNRW01026167">
    <property type="protein sequence ID" value="KAA6360995.1"/>
    <property type="molecule type" value="Genomic_DNA"/>
</dbReference>
<sequence length="403" mass="46138">MRIIFAIGFLEGEGKPNPVLNKMEKDGTLTKLIEIFQNNKYGNKDVNAYAAYSIGRLFKATPIPFKFGNAIIIFLKDNTQNAGDAITTLSLLAECQNIFKFGDEKTKIDIKNEKYINRIKQFTFYKDFDIRNNATDILKFIELDDMNEEEKQRYKINEERMKQIKKEGEGKSSEERMKIIENGGLKEICKVIHSSLEGEMNWNKQFLIQLGCEAASILLEDNKESFSFAIESGGIIDEIISLLNKLPIENIIAFNLLPINKIVYFSSEQQRKILVDKGILKVIKKALESEMEMVILNSISIIQQLIYAVGYYEEEGKPNPLLKEMEKDGTLNKFIQIFQNKTIQDKRIFNYTTFAIGYLFKAYPLPSEFGQPIFTNLQDLTQTGNLILQSDSILALSLLAECE</sequence>
<dbReference type="InterPro" id="IPR011989">
    <property type="entry name" value="ARM-like"/>
</dbReference>
<organism evidence="1 2">
    <name type="scientific">Streblomastix strix</name>
    <dbReference type="NCBI Taxonomy" id="222440"/>
    <lineage>
        <taxon>Eukaryota</taxon>
        <taxon>Metamonada</taxon>
        <taxon>Preaxostyla</taxon>
        <taxon>Oxymonadida</taxon>
        <taxon>Streblomastigidae</taxon>
        <taxon>Streblomastix</taxon>
    </lineage>
</organism>
<gene>
    <name evidence="1" type="ORF">EZS28_043478</name>
</gene>
<comment type="caution">
    <text evidence="1">The sequence shown here is derived from an EMBL/GenBank/DDBJ whole genome shotgun (WGS) entry which is preliminary data.</text>
</comment>
<evidence type="ECO:0000313" key="1">
    <source>
        <dbReference type="EMBL" id="KAA6360995.1"/>
    </source>
</evidence>
<feature type="non-terminal residue" evidence="1">
    <location>
        <position position="403"/>
    </location>
</feature>
<protein>
    <submittedName>
        <fullName evidence="1">Uncharacterized protein</fullName>
    </submittedName>
</protein>
<reference evidence="1 2" key="1">
    <citation type="submission" date="2019-03" db="EMBL/GenBank/DDBJ databases">
        <title>Single cell metagenomics reveals metabolic interactions within the superorganism composed of flagellate Streblomastix strix and complex community of Bacteroidetes bacteria on its surface.</title>
        <authorList>
            <person name="Treitli S.C."/>
            <person name="Kolisko M."/>
            <person name="Husnik F."/>
            <person name="Keeling P."/>
            <person name="Hampl V."/>
        </authorList>
    </citation>
    <scope>NUCLEOTIDE SEQUENCE [LARGE SCALE GENOMIC DNA]</scope>
    <source>
        <strain evidence="1">ST1C</strain>
    </source>
</reference>
<dbReference type="InterPro" id="IPR016024">
    <property type="entry name" value="ARM-type_fold"/>
</dbReference>